<sequence length="260" mass="30572">MDSEIHSHEDNETWYKSDGSVDRFKARHVIKGFLQKYGIDYTEIFAPVVRMEIFRLPLALAAVMDWEVEQMDVKTAFPNGYLYAEIYMEQPVGYAQRGKEDHVCGFRKSLYGLKQAPRVWYYTFYGVMIGEKFIRLVKGHRVFIKPRGSEFCIISVYVEDLLVIGTKSFVAEIKEILKRRFEMTDLGRVSYLLGWHIDRRRSERIIFVHQEKYAAKVLDRFGLGQCRSVRSPEEPSQKLSESDCLTTDAEKQEMEKFPYR</sequence>
<evidence type="ECO:0000313" key="4">
    <source>
        <dbReference type="Proteomes" id="UP001165121"/>
    </source>
</evidence>
<dbReference type="Pfam" id="PF07727">
    <property type="entry name" value="RVT_2"/>
    <property type="match status" value="1"/>
</dbReference>
<dbReference type="InterPro" id="IPR013103">
    <property type="entry name" value="RVT_2"/>
</dbReference>
<dbReference type="EMBL" id="BSXT01003156">
    <property type="protein sequence ID" value="GMF52856.1"/>
    <property type="molecule type" value="Genomic_DNA"/>
</dbReference>
<protein>
    <submittedName>
        <fullName evidence="3">Unnamed protein product</fullName>
    </submittedName>
</protein>
<evidence type="ECO:0000256" key="1">
    <source>
        <dbReference type="SAM" id="MobiDB-lite"/>
    </source>
</evidence>
<organism evidence="3 4">
    <name type="scientific">Phytophthora fragariaefolia</name>
    <dbReference type="NCBI Taxonomy" id="1490495"/>
    <lineage>
        <taxon>Eukaryota</taxon>
        <taxon>Sar</taxon>
        <taxon>Stramenopiles</taxon>
        <taxon>Oomycota</taxon>
        <taxon>Peronosporomycetes</taxon>
        <taxon>Peronosporales</taxon>
        <taxon>Peronosporaceae</taxon>
        <taxon>Phytophthora</taxon>
    </lineage>
</organism>
<dbReference type="Proteomes" id="UP001165121">
    <property type="component" value="Unassembled WGS sequence"/>
</dbReference>
<feature type="compositionally biased region" description="Basic and acidic residues" evidence="1">
    <location>
        <begin position="248"/>
        <end position="260"/>
    </location>
</feature>
<dbReference type="SUPFAM" id="SSF56672">
    <property type="entry name" value="DNA/RNA polymerases"/>
    <property type="match status" value="1"/>
</dbReference>
<feature type="region of interest" description="Disordered" evidence="1">
    <location>
        <begin position="229"/>
        <end position="260"/>
    </location>
</feature>
<dbReference type="OrthoDB" id="95604at2759"/>
<dbReference type="AlphaFoldDB" id="A0A9W7D3N5"/>
<proteinExistence type="predicted"/>
<accession>A0A9W7D3N5</accession>
<dbReference type="InterPro" id="IPR043502">
    <property type="entry name" value="DNA/RNA_pol_sf"/>
</dbReference>
<gene>
    <name evidence="3" type="ORF">Pfra01_002173000</name>
</gene>
<evidence type="ECO:0000313" key="3">
    <source>
        <dbReference type="EMBL" id="GMF52856.1"/>
    </source>
</evidence>
<name>A0A9W7D3N5_9STRA</name>
<reference evidence="3" key="1">
    <citation type="submission" date="2023-04" db="EMBL/GenBank/DDBJ databases">
        <title>Phytophthora fragariaefolia NBRC 109709.</title>
        <authorList>
            <person name="Ichikawa N."/>
            <person name="Sato H."/>
            <person name="Tonouchi N."/>
        </authorList>
    </citation>
    <scope>NUCLEOTIDE SEQUENCE</scope>
    <source>
        <strain evidence="3">NBRC 109709</strain>
    </source>
</reference>
<keyword evidence="4" id="KW-1185">Reference proteome</keyword>
<comment type="caution">
    <text evidence="3">The sequence shown here is derived from an EMBL/GenBank/DDBJ whole genome shotgun (WGS) entry which is preliminary data.</text>
</comment>
<evidence type="ECO:0000259" key="2">
    <source>
        <dbReference type="Pfam" id="PF07727"/>
    </source>
</evidence>
<feature type="domain" description="Reverse transcriptase Ty1/copia-type" evidence="2">
    <location>
        <begin position="18"/>
        <end position="233"/>
    </location>
</feature>